<dbReference type="GeneID" id="16606364"/>
<reference evidence="2 3" key="1">
    <citation type="journal article" date="2013" name="Science">
        <title>Pandoraviruses: amoeba viruses with genomes up to 2.5 Mb reaching that of parasitic eukaryotes.</title>
        <authorList>
            <person name="Philippe N."/>
            <person name="Legendre M."/>
            <person name="Doutre G."/>
            <person name="Coute Y."/>
            <person name="Poirot O."/>
            <person name="Lescot M."/>
            <person name="Arslan D."/>
            <person name="Seltzer V."/>
            <person name="Bertaux L."/>
            <person name="Bruley C."/>
            <person name="Garin J."/>
            <person name="Claverie J.M."/>
            <person name="Abergel C."/>
        </authorList>
    </citation>
    <scope>NUCLEOTIDE SEQUENCE [LARGE SCALE GENOMIC DNA]</scope>
</reference>
<dbReference type="Proteomes" id="UP000204584">
    <property type="component" value="Segment"/>
</dbReference>
<protein>
    <submittedName>
        <fullName evidence="2">Uncharacterized protein</fullName>
    </submittedName>
</protein>
<dbReference type="RefSeq" id="YP_008437649.2">
    <property type="nucleotide sequence ID" value="NC_022098.1"/>
</dbReference>
<accession>S4W2A0</accession>
<evidence type="ECO:0000256" key="1">
    <source>
        <dbReference type="SAM" id="MobiDB-lite"/>
    </source>
</evidence>
<keyword evidence="3" id="KW-1185">Reference proteome</keyword>
<dbReference type="EMBL" id="KC977571">
    <property type="protein sequence ID" value="AGO84577.2"/>
    <property type="molecule type" value="Genomic_DNA"/>
</dbReference>
<name>S4W2A0_9VIRU</name>
<evidence type="ECO:0000313" key="3">
    <source>
        <dbReference type="Proteomes" id="UP000204584"/>
    </source>
</evidence>
<organism evidence="2 3">
    <name type="scientific">Pandoravirus salinus</name>
    <dbReference type="NCBI Taxonomy" id="1349410"/>
    <lineage>
        <taxon>Viruses</taxon>
        <taxon>Pandoravirus</taxon>
    </lineage>
</organism>
<dbReference type="KEGG" id="vg:16606364"/>
<gene>
    <name evidence="2" type="ORF">psal_cds_663</name>
</gene>
<evidence type="ECO:0000313" key="2">
    <source>
        <dbReference type="EMBL" id="AGO84577.2"/>
    </source>
</evidence>
<feature type="region of interest" description="Disordered" evidence="1">
    <location>
        <begin position="21"/>
        <end position="44"/>
    </location>
</feature>
<feature type="compositionally biased region" description="Basic and acidic residues" evidence="1">
    <location>
        <begin position="31"/>
        <end position="44"/>
    </location>
</feature>
<sequence length="77" mass="8779">MCVHLLRHCVCSFVGRSIHSKPKTTAAPGKSVDKQKASGAADRVDGRRSWRLRWSDIQIVIKKKKDCTYWRMPSPIV</sequence>
<proteinExistence type="predicted"/>